<dbReference type="FunCoup" id="G0VF62">
    <property type="interactions" value="315"/>
</dbReference>
<dbReference type="KEGG" id="ncs:NCAS_0E00570"/>
<dbReference type="AlphaFoldDB" id="G0VF62"/>
<dbReference type="Gene3D" id="3.10.20.90">
    <property type="entry name" value="Phosphatidylinositol 3-kinase Catalytic Subunit, Chain A, domain 1"/>
    <property type="match status" value="1"/>
</dbReference>
<dbReference type="STRING" id="1064592.G0VF62"/>
<dbReference type="GO" id="GO:1990229">
    <property type="term" value="C:iron-sulfur cluster assembly complex"/>
    <property type="evidence" value="ECO:0007669"/>
    <property type="project" value="EnsemblFungi"/>
</dbReference>
<dbReference type="GeneID" id="96903760"/>
<dbReference type="GO" id="GO:0006879">
    <property type="term" value="P:intracellular iron ion homeostasis"/>
    <property type="evidence" value="ECO:0007669"/>
    <property type="project" value="EnsemblFungi"/>
</dbReference>
<dbReference type="Proteomes" id="UP000001640">
    <property type="component" value="Chromosome 5"/>
</dbReference>
<evidence type="ECO:0000313" key="3">
    <source>
        <dbReference type="Proteomes" id="UP000001640"/>
    </source>
</evidence>
<reference key="2">
    <citation type="submission" date="2011-08" db="EMBL/GenBank/DDBJ databases">
        <title>Genome sequence of Naumovozyma castellii.</title>
        <authorList>
            <person name="Gordon J.L."/>
            <person name="Armisen D."/>
            <person name="Proux-Wera E."/>
            <person name="OhEigeartaigh S.S."/>
            <person name="Byrne K.P."/>
            <person name="Wolfe K.H."/>
        </authorList>
    </citation>
    <scope>NUCLEOTIDE SEQUENCE</scope>
    <source>
        <strain>Type strain:CBS 4309</strain>
    </source>
</reference>
<dbReference type="EMBL" id="HE576756">
    <property type="protein sequence ID" value="CCC70127.1"/>
    <property type="molecule type" value="Genomic_DNA"/>
</dbReference>
<dbReference type="PANTHER" id="PTHR12735">
    <property type="entry name" value="BOLA-LIKE PROTEIN-RELATED"/>
    <property type="match status" value="1"/>
</dbReference>
<dbReference type="HOGENOM" id="CLU_109462_4_0_1"/>
<name>G0VF62_NAUCA</name>
<evidence type="ECO:0000256" key="1">
    <source>
        <dbReference type="RuleBase" id="RU003860"/>
    </source>
</evidence>
<dbReference type="OrthoDB" id="4983at2759"/>
<sequence length="89" mass="9968">MSEASTYTEEDLRKKIEAAIPNIYNIIVTDLSYGCGQSFDVVVVSDSFQGKNKLQRSRLVNGTLKAELASIHAFSCKCYTEEEWSKIVV</sequence>
<dbReference type="PANTHER" id="PTHR12735:SF27">
    <property type="entry name" value="BOLA-LIKE PROTEIN 2"/>
    <property type="match status" value="1"/>
</dbReference>
<reference evidence="2 3" key="1">
    <citation type="journal article" date="2011" name="Proc. Natl. Acad. Sci. U.S.A.">
        <title>Evolutionary erosion of yeast sex chromosomes by mating-type switching accidents.</title>
        <authorList>
            <person name="Gordon J.L."/>
            <person name="Armisen D."/>
            <person name="Proux-Wera E."/>
            <person name="Oheigeartaigh S.S."/>
            <person name="Byrne K.P."/>
            <person name="Wolfe K.H."/>
        </authorList>
    </citation>
    <scope>NUCLEOTIDE SEQUENCE [LARGE SCALE GENOMIC DNA]</scope>
    <source>
        <strain evidence="3">ATCC 76901 / BCRC 22586 / CBS 4309 / NBRC 1992 / NRRL Y-12630</strain>
    </source>
</reference>
<dbReference type="RefSeq" id="XP_003676488.1">
    <property type="nucleotide sequence ID" value="XM_003676440.1"/>
</dbReference>
<organism evidence="2 3">
    <name type="scientific">Naumovozyma castellii</name>
    <name type="common">Yeast</name>
    <name type="synonym">Saccharomyces castellii</name>
    <dbReference type="NCBI Taxonomy" id="27288"/>
    <lineage>
        <taxon>Eukaryota</taxon>
        <taxon>Fungi</taxon>
        <taxon>Dikarya</taxon>
        <taxon>Ascomycota</taxon>
        <taxon>Saccharomycotina</taxon>
        <taxon>Saccharomycetes</taxon>
        <taxon>Saccharomycetales</taxon>
        <taxon>Saccharomycetaceae</taxon>
        <taxon>Naumovozyma</taxon>
    </lineage>
</organism>
<dbReference type="PIRSF" id="PIRSF003113">
    <property type="entry name" value="BolA"/>
    <property type="match status" value="1"/>
</dbReference>
<dbReference type="InterPro" id="IPR002634">
    <property type="entry name" value="BolA"/>
</dbReference>
<dbReference type="InterPro" id="IPR045115">
    <property type="entry name" value="BOL2"/>
</dbReference>
<dbReference type="GO" id="GO:0071281">
    <property type="term" value="P:cellular response to iron ion"/>
    <property type="evidence" value="ECO:0007669"/>
    <property type="project" value="EnsemblFungi"/>
</dbReference>
<comment type="similarity">
    <text evidence="1">Belongs to the BolA/IbaG family.</text>
</comment>
<dbReference type="GO" id="GO:0005634">
    <property type="term" value="C:nucleus"/>
    <property type="evidence" value="ECO:0007669"/>
    <property type="project" value="EnsemblFungi"/>
</dbReference>
<dbReference type="SUPFAM" id="SSF82657">
    <property type="entry name" value="BolA-like"/>
    <property type="match status" value="1"/>
</dbReference>
<dbReference type="GO" id="GO:0051604">
    <property type="term" value="P:protein maturation"/>
    <property type="evidence" value="ECO:0007669"/>
    <property type="project" value="InterPro"/>
</dbReference>
<gene>
    <name evidence="2" type="primary">NCAS0E00570</name>
    <name evidence="2" type="ordered locus">NCAS_0E00570</name>
</gene>
<dbReference type="GO" id="GO:0000122">
    <property type="term" value="P:negative regulation of transcription by RNA polymerase II"/>
    <property type="evidence" value="ECO:0007669"/>
    <property type="project" value="EnsemblFungi"/>
</dbReference>
<dbReference type="OMA" id="VHAFSQK"/>
<dbReference type="InParanoid" id="G0VF62"/>
<dbReference type="GO" id="GO:0045944">
    <property type="term" value="P:positive regulation of transcription by RNA polymerase II"/>
    <property type="evidence" value="ECO:0007669"/>
    <property type="project" value="EnsemblFungi"/>
</dbReference>
<dbReference type="Pfam" id="PF01722">
    <property type="entry name" value="BolA"/>
    <property type="match status" value="1"/>
</dbReference>
<accession>G0VF62</accession>
<protein>
    <submittedName>
        <fullName evidence="2">Uncharacterized protein</fullName>
    </submittedName>
</protein>
<proteinExistence type="inferred from homology"/>
<dbReference type="eggNOG" id="KOG3348">
    <property type="taxonomic scope" value="Eukaryota"/>
</dbReference>
<dbReference type="InterPro" id="IPR036065">
    <property type="entry name" value="BolA-like_sf"/>
</dbReference>
<dbReference type="GO" id="GO:0005829">
    <property type="term" value="C:cytosol"/>
    <property type="evidence" value="ECO:0007669"/>
    <property type="project" value="EnsemblFungi"/>
</dbReference>
<keyword evidence="3" id="KW-1185">Reference proteome</keyword>
<dbReference type="GO" id="GO:0051537">
    <property type="term" value="F:2 iron, 2 sulfur cluster binding"/>
    <property type="evidence" value="ECO:0007669"/>
    <property type="project" value="EnsemblFungi"/>
</dbReference>
<evidence type="ECO:0000313" key="2">
    <source>
        <dbReference type="EMBL" id="CCC70127.1"/>
    </source>
</evidence>